<name>A0A3N4YHE7_9MICO</name>
<dbReference type="Proteomes" id="UP000280501">
    <property type="component" value="Unassembled WGS sequence"/>
</dbReference>
<dbReference type="InterPro" id="IPR011009">
    <property type="entry name" value="Kinase-like_dom_sf"/>
</dbReference>
<dbReference type="RefSeq" id="WP_170176962.1">
    <property type="nucleotide sequence ID" value="NZ_RKQZ01000001.1"/>
</dbReference>
<feature type="compositionally biased region" description="Low complexity" evidence="1">
    <location>
        <begin position="149"/>
        <end position="168"/>
    </location>
</feature>
<dbReference type="SUPFAM" id="SSF56112">
    <property type="entry name" value="Protein kinase-like (PK-like)"/>
    <property type="match status" value="1"/>
</dbReference>
<dbReference type="EMBL" id="RKQZ01000001">
    <property type="protein sequence ID" value="RPF20213.1"/>
    <property type="molecule type" value="Genomic_DNA"/>
</dbReference>
<proteinExistence type="predicted"/>
<dbReference type="Gene3D" id="3.90.1200.10">
    <property type="match status" value="1"/>
</dbReference>
<accession>A0A3N4YHE7</accession>
<feature type="region of interest" description="Disordered" evidence="1">
    <location>
        <begin position="149"/>
        <end position="183"/>
    </location>
</feature>
<sequence length="546" mass="56649">MTIIDEARSVIVHEGAGPLPDGVLRLLDAWLPARRWYPVPGDGVRHVPWLTVELAGGTADAEGRGPGRAPGVVVPLLRLAGPGLAGDEGALVVQVPLVLERVRAPTDARTAIGVVDTGDGYLAVHDGGTHPAAWRAYLEAALPADFPAPAGRPVTRAATAPTRSPARAADVDPPPDQEEPGWLEGARALGGEQSNTSVLVPGLKPPVPGFPGERADGVILKILRTVPAGPHPDVVIPEALTRAGWDGVPRYLGSVELSVPPAAGGPGETPPGPRVPGDGEIHAHLAVVSELVADADDGFELACAHAQEGVDFDESAAELGAVVAHLHTALATARPTDATLDASGFMGVLRRRAAEAIADVPGLAPYRAGITAFYDEVSAHLAGVTADRPVPLQAIHGDLHLGQVLHARSGWKVLDFEGEPQRPVAERTAPDLPLRDVAGLLRSFDYAAAVGEAADPEWSARAQLSFLEGYRQALAEAGSPAGSPQDHGDAVPGAAIPGGSLGVTTASLLLRALTLDKALYEVVYEARHRPAWLHIPLNAVARVLDR</sequence>
<keyword evidence="2" id="KW-0808">Transferase</keyword>
<dbReference type="AlphaFoldDB" id="A0A3N4YHE7"/>
<dbReference type="GO" id="GO:0016301">
    <property type="term" value="F:kinase activity"/>
    <property type="evidence" value="ECO:0007669"/>
    <property type="project" value="UniProtKB-KW"/>
</dbReference>
<comment type="caution">
    <text evidence="2">The sequence shown here is derived from an EMBL/GenBank/DDBJ whole genome shotgun (WGS) entry which is preliminary data.</text>
</comment>
<organism evidence="2 3">
    <name type="scientific">Myceligenerans xiligouense</name>
    <dbReference type="NCBI Taxonomy" id="253184"/>
    <lineage>
        <taxon>Bacteria</taxon>
        <taxon>Bacillati</taxon>
        <taxon>Actinomycetota</taxon>
        <taxon>Actinomycetes</taxon>
        <taxon>Micrococcales</taxon>
        <taxon>Promicromonosporaceae</taxon>
        <taxon>Myceligenerans</taxon>
    </lineage>
</organism>
<evidence type="ECO:0000313" key="3">
    <source>
        <dbReference type="Proteomes" id="UP000280501"/>
    </source>
</evidence>
<evidence type="ECO:0000313" key="2">
    <source>
        <dbReference type="EMBL" id="RPF20213.1"/>
    </source>
</evidence>
<evidence type="ECO:0000256" key="1">
    <source>
        <dbReference type="SAM" id="MobiDB-lite"/>
    </source>
</evidence>
<keyword evidence="2" id="KW-0418">Kinase</keyword>
<gene>
    <name evidence="2" type="ORF">EDD34_0792</name>
</gene>
<protein>
    <submittedName>
        <fullName evidence="2">Maltokinase</fullName>
    </submittedName>
</protein>
<keyword evidence="3" id="KW-1185">Reference proteome</keyword>
<reference evidence="2 3" key="1">
    <citation type="submission" date="2018-11" db="EMBL/GenBank/DDBJ databases">
        <title>Sequencing the genomes of 1000 actinobacteria strains.</title>
        <authorList>
            <person name="Klenk H.-P."/>
        </authorList>
    </citation>
    <scope>NUCLEOTIDE SEQUENCE [LARGE SCALE GENOMIC DNA]</scope>
    <source>
        <strain evidence="2 3">DSM 15700</strain>
    </source>
</reference>